<evidence type="ECO:0000256" key="6">
    <source>
        <dbReference type="ARBA" id="ARBA00022833"/>
    </source>
</evidence>
<dbReference type="Proteomes" id="UP000694580">
    <property type="component" value="Chromosome 2"/>
</dbReference>
<accession>A0AAY4C087</accession>
<dbReference type="AlphaFoldDB" id="A0AAY4C087"/>
<evidence type="ECO:0000259" key="10">
    <source>
        <dbReference type="PROSITE" id="PS50157"/>
    </source>
</evidence>
<dbReference type="InterPro" id="IPR036236">
    <property type="entry name" value="Znf_C2H2_sf"/>
</dbReference>
<dbReference type="PROSITE" id="PS50157">
    <property type="entry name" value="ZINC_FINGER_C2H2_2"/>
    <property type="match status" value="4"/>
</dbReference>
<dbReference type="PROSITE" id="PS00028">
    <property type="entry name" value="ZINC_FINGER_C2H2_1"/>
    <property type="match status" value="4"/>
</dbReference>
<comment type="subcellular location">
    <subcellularLocation>
        <location evidence="1">Nucleus</location>
    </subcellularLocation>
</comment>
<keyword evidence="6" id="KW-0862">Zinc</keyword>
<reference evidence="11" key="2">
    <citation type="submission" date="2025-08" db="UniProtKB">
        <authorList>
            <consortium name="Ensembl"/>
        </authorList>
    </citation>
    <scope>IDENTIFICATION</scope>
</reference>
<dbReference type="PANTHER" id="PTHR23235:SF142">
    <property type="entry name" value="ZINC FINGER PROTEIN 384"/>
    <property type="match status" value="1"/>
</dbReference>
<dbReference type="GO" id="GO:0008270">
    <property type="term" value="F:zinc ion binding"/>
    <property type="evidence" value="ECO:0007669"/>
    <property type="project" value="UniProtKB-KW"/>
</dbReference>
<evidence type="ECO:0000313" key="11">
    <source>
        <dbReference type="Ensembl" id="ENSDCDP00010025896.1"/>
    </source>
</evidence>
<reference evidence="11" key="3">
    <citation type="submission" date="2025-09" db="UniProtKB">
        <authorList>
            <consortium name="Ensembl"/>
        </authorList>
    </citation>
    <scope>IDENTIFICATION</scope>
</reference>
<keyword evidence="7" id="KW-0238">DNA-binding</keyword>
<feature type="domain" description="C2H2-type" evidence="10">
    <location>
        <begin position="11"/>
        <end position="38"/>
    </location>
</feature>
<dbReference type="SMART" id="SM00355">
    <property type="entry name" value="ZnF_C2H2"/>
    <property type="match status" value="4"/>
</dbReference>
<comment type="similarity">
    <text evidence="2">Belongs to the krueppel C2H2-type zinc-finger protein family.</text>
</comment>
<evidence type="ECO:0000313" key="12">
    <source>
        <dbReference type="Proteomes" id="UP000694580"/>
    </source>
</evidence>
<evidence type="ECO:0000256" key="8">
    <source>
        <dbReference type="ARBA" id="ARBA00023242"/>
    </source>
</evidence>
<evidence type="ECO:0000256" key="1">
    <source>
        <dbReference type="ARBA" id="ARBA00004123"/>
    </source>
</evidence>
<proteinExistence type="inferred from homology"/>
<evidence type="ECO:0000256" key="5">
    <source>
        <dbReference type="ARBA" id="ARBA00022771"/>
    </source>
</evidence>
<dbReference type="InterPro" id="IPR013087">
    <property type="entry name" value="Znf_C2H2_type"/>
</dbReference>
<dbReference type="FunFam" id="3.30.160.60:FF:001954">
    <property type="entry name" value="Zinc finger protein 787"/>
    <property type="match status" value="1"/>
</dbReference>
<keyword evidence="5 9" id="KW-0863">Zinc-finger</keyword>
<dbReference type="GO" id="GO:0000981">
    <property type="term" value="F:DNA-binding transcription factor activity, RNA polymerase II-specific"/>
    <property type="evidence" value="ECO:0007669"/>
    <property type="project" value="TreeGrafter"/>
</dbReference>
<sequence length="206" mass="23639">HLRVHTGEKPFHCPECNKYFSQRPNLIRHQLVHTGEKPFKCEKCDKVFSQSSNLKTHQKIHTGEKSYQCKMCDKSFAHKATLIFHERKHTGERPYQCAECGKTFVHASTLKEHERNHNKKLLINKKKRGVLKKAKQPMSCNTAETQGQLQGHTQAPLNMPMVDTPQKQQSLLINKDMYCTCCPVDVVAVDAAEKNTSYQHQPKAAF</sequence>
<dbReference type="Gene3D" id="3.30.160.60">
    <property type="entry name" value="Classic Zinc Finger"/>
    <property type="match status" value="4"/>
</dbReference>
<reference evidence="11 12" key="1">
    <citation type="submission" date="2020-06" db="EMBL/GenBank/DDBJ databases">
        <authorList>
            <consortium name="Wellcome Sanger Institute Data Sharing"/>
        </authorList>
    </citation>
    <scope>NUCLEOTIDE SEQUENCE [LARGE SCALE GENOMIC DNA]</scope>
</reference>
<evidence type="ECO:0000256" key="7">
    <source>
        <dbReference type="ARBA" id="ARBA00023125"/>
    </source>
</evidence>
<name>A0AAY4C087_9TELE</name>
<evidence type="ECO:0000256" key="2">
    <source>
        <dbReference type="ARBA" id="ARBA00006991"/>
    </source>
</evidence>
<feature type="domain" description="C2H2-type" evidence="10">
    <location>
        <begin position="95"/>
        <end position="117"/>
    </location>
</feature>
<protein>
    <recommendedName>
        <fullName evidence="10">C2H2-type domain-containing protein</fullName>
    </recommendedName>
</protein>
<keyword evidence="8" id="KW-0539">Nucleus</keyword>
<dbReference type="GeneTree" id="ENSGT01150000286971"/>
<evidence type="ECO:0000256" key="4">
    <source>
        <dbReference type="ARBA" id="ARBA00022737"/>
    </source>
</evidence>
<evidence type="ECO:0000256" key="3">
    <source>
        <dbReference type="ARBA" id="ARBA00022723"/>
    </source>
</evidence>
<dbReference type="Pfam" id="PF00096">
    <property type="entry name" value="zf-C2H2"/>
    <property type="match status" value="4"/>
</dbReference>
<dbReference type="PANTHER" id="PTHR23235">
    <property type="entry name" value="KRUEPPEL-LIKE TRANSCRIPTION FACTOR"/>
    <property type="match status" value="1"/>
</dbReference>
<dbReference type="GO" id="GO:0005634">
    <property type="term" value="C:nucleus"/>
    <property type="evidence" value="ECO:0007669"/>
    <property type="project" value="UniProtKB-SubCell"/>
</dbReference>
<feature type="domain" description="C2H2-type" evidence="10">
    <location>
        <begin position="67"/>
        <end position="94"/>
    </location>
</feature>
<dbReference type="GO" id="GO:0000978">
    <property type="term" value="F:RNA polymerase II cis-regulatory region sequence-specific DNA binding"/>
    <property type="evidence" value="ECO:0007669"/>
    <property type="project" value="TreeGrafter"/>
</dbReference>
<keyword evidence="4" id="KW-0677">Repeat</keyword>
<keyword evidence="12" id="KW-1185">Reference proteome</keyword>
<evidence type="ECO:0000256" key="9">
    <source>
        <dbReference type="PROSITE-ProRule" id="PRU00042"/>
    </source>
</evidence>
<feature type="domain" description="C2H2-type" evidence="10">
    <location>
        <begin position="39"/>
        <end position="66"/>
    </location>
</feature>
<dbReference type="FunFam" id="3.30.160.60:FF:001437">
    <property type="entry name" value="Zinc finger protein 594"/>
    <property type="match status" value="2"/>
</dbReference>
<keyword evidence="3" id="KW-0479">Metal-binding</keyword>
<dbReference type="FunFam" id="3.30.160.60:FF:002343">
    <property type="entry name" value="Zinc finger protein 33A"/>
    <property type="match status" value="1"/>
</dbReference>
<organism evidence="11 12">
    <name type="scientific">Denticeps clupeoides</name>
    <name type="common">denticle herring</name>
    <dbReference type="NCBI Taxonomy" id="299321"/>
    <lineage>
        <taxon>Eukaryota</taxon>
        <taxon>Metazoa</taxon>
        <taxon>Chordata</taxon>
        <taxon>Craniata</taxon>
        <taxon>Vertebrata</taxon>
        <taxon>Euteleostomi</taxon>
        <taxon>Actinopterygii</taxon>
        <taxon>Neopterygii</taxon>
        <taxon>Teleostei</taxon>
        <taxon>Clupei</taxon>
        <taxon>Clupeiformes</taxon>
        <taxon>Denticipitoidei</taxon>
        <taxon>Denticipitidae</taxon>
        <taxon>Denticeps</taxon>
    </lineage>
</organism>
<dbReference type="Ensembl" id="ENSDCDT00010032018.1">
    <property type="protein sequence ID" value="ENSDCDP00010025896.1"/>
    <property type="gene ID" value="ENSDCDG00010016382.1"/>
</dbReference>
<dbReference type="SUPFAM" id="SSF57667">
    <property type="entry name" value="beta-beta-alpha zinc fingers"/>
    <property type="match status" value="2"/>
</dbReference>